<feature type="region of interest" description="Disordered" evidence="6">
    <location>
        <begin position="275"/>
        <end position="310"/>
    </location>
</feature>
<feature type="transmembrane region" description="Helical" evidence="7">
    <location>
        <begin position="41"/>
        <end position="62"/>
    </location>
</feature>
<organism evidence="9 10">
    <name type="scientific">Apiospora arundinis</name>
    <dbReference type="NCBI Taxonomy" id="335852"/>
    <lineage>
        <taxon>Eukaryota</taxon>
        <taxon>Fungi</taxon>
        <taxon>Dikarya</taxon>
        <taxon>Ascomycota</taxon>
        <taxon>Pezizomycotina</taxon>
        <taxon>Sordariomycetes</taxon>
        <taxon>Xylariomycetidae</taxon>
        <taxon>Amphisphaeriales</taxon>
        <taxon>Apiosporaceae</taxon>
        <taxon>Apiospora</taxon>
    </lineage>
</organism>
<keyword evidence="2 7" id="KW-0812">Transmembrane</keyword>
<evidence type="ECO:0000256" key="7">
    <source>
        <dbReference type="SAM" id="Phobius"/>
    </source>
</evidence>
<dbReference type="Proteomes" id="UP001390339">
    <property type="component" value="Unassembled WGS sequence"/>
</dbReference>
<keyword evidence="10" id="KW-1185">Reference proteome</keyword>
<evidence type="ECO:0000313" key="9">
    <source>
        <dbReference type="EMBL" id="KAK8859378.1"/>
    </source>
</evidence>
<proteinExistence type="inferred from homology"/>
<feature type="transmembrane region" description="Helical" evidence="7">
    <location>
        <begin position="206"/>
        <end position="227"/>
    </location>
</feature>
<evidence type="ECO:0000259" key="8">
    <source>
        <dbReference type="Pfam" id="PF20684"/>
    </source>
</evidence>
<dbReference type="InterPro" id="IPR049326">
    <property type="entry name" value="Rhodopsin_dom_fungi"/>
</dbReference>
<evidence type="ECO:0000256" key="1">
    <source>
        <dbReference type="ARBA" id="ARBA00004141"/>
    </source>
</evidence>
<feature type="transmembrane region" description="Helical" evidence="7">
    <location>
        <begin position="90"/>
        <end position="114"/>
    </location>
</feature>
<comment type="subcellular location">
    <subcellularLocation>
        <location evidence="1">Membrane</location>
        <topology evidence="1">Multi-pass membrane protein</topology>
    </subcellularLocation>
</comment>
<comment type="caution">
    <text evidence="9">The sequence shown here is derived from an EMBL/GenBank/DDBJ whole genome shotgun (WGS) entry which is preliminary data.</text>
</comment>
<dbReference type="InterPro" id="IPR052337">
    <property type="entry name" value="SAT4-like"/>
</dbReference>
<evidence type="ECO:0000256" key="5">
    <source>
        <dbReference type="ARBA" id="ARBA00038359"/>
    </source>
</evidence>
<dbReference type="EMBL" id="JAPCWZ010000006">
    <property type="protein sequence ID" value="KAK8859378.1"/>
    <property type="molecule type" value="Genomic_DNA"/>
</dbReference>
<gene>
    <name evidence="9" type="ORF">PGQ11_010112</name>
</gene>
<comment type="similarity">
    <text evidence="5">Belongs to the SAT4 family.</text>
</comment>
<accession>A0ABR2I9H4</accession>
<name>A0ABR2I9H4_9PEZI</name>
<dbReference type="PANTHER" id="PTHR33048:SF166">
    <property type="entry name" value="PTH11-LIKE INTEGRAL MEMBRANE PROTEIN"/>
    <property type="match status" value="1"/>
</dbReference>
<feature type="transmembrane region" description="Helical" evidence="7">
    <location>
        <begin position="12"/>
        <end position="29"/>
    </location>
</feature>
<sequence>MLSGITTAEILDYISASLCLVILIPRLILEYRRQHKFDLNFCLASASISAVIARLVVTYYYIQFGATGGGSPVDASTQDIDPYDVKVGEILVLVARVLFTAILWLQVCLILSFYSRLVHGVTVMTWVLRAIWLAVVSSFIAVVLVTFLECRPFERYWKKSPEPDICTRAYAQLLVQTTSNIALDVVVLIIAFPLTRLSKHSWSKRLRVYLLVGMGLICIGITIARAVEIFKMPNQSVRSIWASVQITVAVFVGNAPSIYGSAKILKRRTTTNDRSFGIADSNDSNGLPPLVGPQSTLPDLDTETTRRGMS</sequence>
<feature type="transmembrane region" description="Helical" evidence="7">
    <location>
        <begin position="126"/>
        <end position="149"/>
    </location>
</feature>
<feature type="transmembrane region" description="Helical" evidence="7">
    <location>
        <begin position="169"/>
        <end position="194"/>
    </location>
</feature>
<evidence type="ECO:0000256" key="3">
    <source>
        <dbReference type="ARBA" id="ARBA00022989"/>
    </source>
</evidence>
<dbReference type="PANTHER" id="PTHR33048">
    <property type="entry name" value="PTH11-LIKE INTEGRAL MEMBRANE PROTEIN (AFU_ORTHOLOGUE AFUA_5G11245)"/>
    <property type="match status" value="1"/>
</dbReference>
<feature type="domain" description="Rhodopsin" evidence="8">
    <location>
        <begin position="50"/>
        <end position="258"/>
    </location>
</feature>
<protein>
    <recommendedName>
        <fullName evidence="8">Rhodopsin domain-containing protein</fullName>
    </recommendedName>
</protein>
<feature type="transmembrane region" description="Helical" evidence="7">
    <location>
        <begin position="239"/>
        <end position="259"/>
    </location>
</feature>
<keyword evidence="4 7" id="KW-0472">Membrane</keyword>
<dbReference type="Pfam" id="PF20684">
    <property type="entry name" value="Fung_rhodopsin"/>
    <property type="match status" value="1"/>
</dbReference>
<evidence type="ECO:0000256" key="4">
    <source>
        <dbReference type="ARBA" id="ARBA00023136"/>
    </source>
</evidence>
<evidence type="ECO:0000313" key="10">
    <source>
        <dbReference type="Proteomes" id="UP001390339"/>
    </source>
</evidence>
<reference evidence="9 10" key="1">
    <citation type="journal article" date="2024" name="IMA Fungus">
        <title>Apiospora arundinis, a panoply of carbohydrate-active enzymes and secondary metabolites.</title>
        <authorList>
            <person name="Sorensen T."/>
            <person name="Petersen C."/>
            <person name="Muurmann A.T."/>
            <person name="Christiansen J.V."/>
            <person name="Brundto M.L."/>
            <person name="Overgaard C.K."/>
            <person name="Boysen A.T."/>
            <person name="Wollenberg R.D."/>
            <person name="Larsen T.O."/>
            <person name="Sorensen J.L."/>
            <person name="Nielsen K.L."/>
            <person name="Sondergaard T.E."/>
        </authorList>
    </citation>
    <scope>NUCLEOTIDE SEQUENCE [LARGE SCALE GENOMIC DNA]</scope>
    <source>
        <strain evidence="9 10">AAU 773</strain>
    </source>
</reference>
<evidence type="ECO:0000256" key="6">
    <source>
        <dbReference type="SAM" id="MobiDB-lite"/>
    </source>
</evidence>
<evidence type="ECO:0000256" key="2">
    <source>
        <dbReference type="ARBA" id="ARBA00022692"/>
    </source>
</evidence>
<keyword evidence="3 7" id="KW-1133">Transmembrane helix</keyword>